<dbReference type="PROSITE" id="PS52004">
    <property type="entry name" value="KS3_2"/>
    <property type="match status" value="1"/>
</dbReference>
<keyword evidence="4" id="KW-0560">Oxidoreductase</keyword>
<dbReference type="Pfam" id="PF00109">
    <property type="entry name" value="ketoacyl-synt"/>
    <property type="match status" value="2"/>
</dbReference>
<dbReference type="EMBL" id="JAPUFD010000001">
    <property type="protein sequence ID" value="MDI1485591.1"/>
    <property type="molecule type" value="Genomic_DNA"/>
</dbReference>
<dbReference type="GO" id="GO:0044550">
    <property type="term" value="P:secondary metabolite biosynthetic process"/>
    <property type="evidence" value="ECO:0007669"/>
    <property type="project" value="TreeGrafter"/>
</dbReference>
<dbReference type="InterPro" id="IPR001227">
    <property type="entry name" value="Ac_transferase_dom_sf"/>
</dbReference>
<dbReference type="Gene3D" id="3.40.366.10">
    <property type="entry name" value="Malonyl-Coenzyme A Acyl Carrier Protein, domain 2"/>
    <property type="match status" value="1"/>
</dbReference>
<feature type="region of interest" description="Disordered" evidence="5">
    <location>
        <begin position="436"/>
        <end position="498"/>
    </location>
</feature>
<dbReference type="Pfam" id="PF22621">
    <property type="entry name" value="CurL-like_PKS_C"/>
    <property type="match status" value="1"/>
</dbReference>
<evidence type="ECO:0000256" key="5">
    <source>
        <dbReference type="SAM" id="MobiDB-lite"/>
    </source>
</evidence>
<keyword evidence="3" id="KW-0808">Transferase</keyword>
<comment type="caution">
    <text evidence="7">The sequence shown here is derived from an EMBL/GenBank/DDBJ whole genome shotgun (WGS) entry which is preliminary data.</text>
</comment>
<sequence length="682" mass="74184">MDNNTPIAIIGMSCRFAGDVTNPSKLWDLCAEGRSAWSEIPSTRFNMEGIYHPNHAKPNTSLDPQFRLQLETTYEALESAGISLQQVAGSDTSVFAGAFFRDYYDAHFRDPETLPRFLLMGVGSAMASNRISHWFDLRGPSMSIDTGCSTTLTALHQACQNLRCGESKMSIVGGANVMLNPDNFVSMSTLTMLSAAGKSYTFDSRASGYGRGEGSATVVLKRLEDALRDGDPIRSVIRASGSNQDGKTDTITTPSQDAQQQLIRAVYEKSGLDPAHTAYFEAHGTGTPTGDPIEARAIASVFQERKTKEQPLIIGSVKTNVGHTETSSGLASIIKVTKALENGQIPPSINYEKPNGRLHLDEWNMKVATELQPWPKIAGVRRASVNNFGYGGTNAHVILEDLESYFHSTLPRLSSGISNGHTNAITNGVANGHSATHLNGLTDGHVNGYRQGEVDGLSNSSANDSSTSDTDELSNGSTDGTSSPESTEPVKGALNGLSHGEIEAFTRSKLHKSRSREIKPTLDVTNGLVDSRLSNSSSSRPQSRVIALSARDESSTQNMANNLRSYLQTTKVEDEELFLDDLAYTLGQRRSVFPWVAAQPIQSISGLIKAIDTERFTPARSTERPKIGFVFTGQGAQWWAMGRELIDAYPVFTQCLQECDEYLKDFGATWSMMGRENFMLLT</sequence>
<dbReference type="AlphaFoldDB" id="A0AA43QIM5"/>
<evidence type="ECO:0000313" key="8">
    <source>
        <dbReference type="Proteomes" id="UP001161017"/>
    </source>
</evidence>
<dbReference type="InterPro" id="IPR014043">
    <property type="entry name" value="Acyl_transferase_dom"/>
</dbReference>
<dbReference type="SMART" id="SM00825">
    <property type="entry name" value="PKS_KS"/>
    <property type="match status" value="1"/>
</dbReference>
<evidence type="ECO:0000256" key="2">
    <source>
        <dbReference type="ARBA" id="ARBA00022553"/>
    </source>
</evidence>
<dbReference type="Gene3D" id="3.30.70.3290">
    <property type="match status" value="1"/>
</dbReference>
<reference evidence="7" key="1">
    <citation type="journal article" date="2023" name="Genome Biol. Evol.">
        <title>First Whole Genome Sequence and Flow Cytometry Genome Size Data for the Lichen-Forming Fungus Ramalina farinacea (Ascomycota).</title>
        <authorList>
            <person name="Llewellyn T."/>
            <person name="Mian S."/>
            <person name="Hill R."/>
            <person name="Leitch I.J."/>
            <person name="Gaya E."/>
        </authorList>
    </citation>
    <scope>NUCLEOTIDE SEQUENCE</scope>
    <source>
        <strain evidence="7">LIQ254RAFAR</strain>
    </source>
</reference>
<feature type="domain" description="Ketosynthase family 3 (KS3)" evidence="6">
    <location>
        <begin position="4"/>
        <end position="401"/>
    </location>
</feature>
<proteinExistence type="predicted"/>
<dbReference type="SUPFAM" id="SSF52151">
    <property type="entry name" value="FabD/lysophospholipase-like"/>
    <property type="match status" value="1"/>
</dbReference>
<dbReference type="CDD" id="cd00833">
    <property type="entry name" value="PKS"/>
    <property type="match status" value="1"/>
</dbReference>
<feature type="region of interest" description="Disordered" evidence="5">
    <location>
        <begin position="236"/>
        <end position="256"/>
    </location>
</feature>
<dbReference type="Proteomes" id="UP001161017">
    <property type="component" value="Unassembled WGS sequence"/>
</dbReference>
<evidence type="ECO:0000313" key="7">
    <source>
        <dbReference type="EMBL" id="MDI1485591.1"/>
    </source>
</evidence>
<dbReference type="InterPro" id="IPR032821">
    <property type="entry name" value="PKS_assoc"/>
</dbReference>
<dbReference type="InterPro" id="IPR050091">
    <property type="entry name" value="PKS_NRPS_Biosynth_Enz"/>
</dbReference>
<dbReference type="SUPFAM" id="SSF53901">
    <property type="entry name" value="Thiolase-like"/>
    <property type="match status" value="1"/>
</dbReference>
<keyword evidence="2" id="KW-0597">Phosphoprotein</keyword>
<dbReference type="GO" id="GO:0016491">
    <property type="term" value="F:oxidoreductase activity"/>
    <property type="evidence" value="ECO:0007669"/>
    <property type="project" value="UniProtKB-KW"/>
</dbReference>
<gene>
    <name evidence="7" type="ORF">OHK93_000729</name>
</gene>
<protein>
    <submittedName>
        <fullName evidence="7">PKS/NRPS-like protein biosynthetic cluster</fullName>
    </submittedName>
</protein>
<name>A0AA43QIM5_9LECA</name>
<feature type="compositionally biased region" description="Polar residues" evidence="5">
    <location>
        <begin position="240"/>
        <end position="256"/>
    </location>
</feature>
<dbReference type="GO" id="GO:0004312">
    <property type="term" value="F:fatty acid synthase activity"/>
    <property type="evidence" value="ECO:0007669"/>
    <property type="project" value="TreeGrafter"/>
</dbReference>
<evidence type="ECO:0000256" key="1">
    <source>
        <dbReference type="ARBA" id="ARBA00022450"/>
    </source>
</evidence>
<accession>A0AA43QIM5</accession>
<dbReference type="InterPro" id="IPR016035">
    <property type="entry name" value="Acyl_Trfase/lysoPLipase"/>
</dbReference>
<dbReference type="InterPro" id="IPR020841">
    <property type="entry name" value="PKS_Beta-ketoAc_synthase_dom"/>
</dbReference>
<dbReference type="InterPro" id="IPR014031">
    <property type="entry name" value="Ketoacyl_synth_C"/>
</dbReference>
<dbReference type="InterPro" id="IPR018201">
    <property type="entry name" value="Ketoacyl_synth_AS"/>
</dbReference>
<keyword evidence="8" id="KW-1185">Reference proteome</keyword>
<evidence type="ECO:0000256" key="3">
    <source>
        <dbReference type="ARBA" id="ARBA00022679"/>
    </source>
</evidence>
<dbReference type="PROSITE" id="PS00606">
    <property type="entry name" value="KS3_1"/>
    <property type="match status" value="1"/>
</dbReference>
<feature type="compositionally biased region" description="Low complexity" evidence="5">
    <location>
        <begin position="458"/>
        <end position="468"/>
    </location>
</feature>
<dbReference type="Pfam" id="PF02801">
    <property type="entry name" value="Ketoacyl-synt_C"/>
    <property type="match status" value="1"/>
</dbReference>
<dbReference type="GO" id="GO:0004315">
    <property type="term" value="F:3-oxoacyl-[acyl-carrier-protein] synthase activity"/>
    <property type="evidence" value="ECO:0007669"/>
    <property type="project" value="InterPro"/>
</dbReference>
<dbReference type="PANTHER" id="PTHR43775">
    <property type="entry name" value="FATTY ACID SYNTHASE"/>
    <property type="match status" value="1"/>
</dbReference>
<dbReference type="InterPro" id="IPR014030">
    <property type="entry name" value="Ketoacyl_synth_N"/>
</dbReference>
<dbReference type="PANTHER" id="PTHR43775:SF29">
    <property type="entry name" value="ASPERFURANONE POLYKETIDE SYNTHASE AFOG-RELATED"/>
    <property type="match status" value="1"/>
</dbReference>
<dbReference type="Gene3D" id="3.40.47.10">
    <property type="match status" value="1"/>
</dbReference>
<feature type="compositionally biased region" description="Polar residues" evidence="5">
    <location>
        <begin position="473"/>
        <end position="486"/>
    </location>
</feature>
<evidence type="ECO:0000259" key="6">
    <source>
        <dbReference type="PROSITE" id="PS52004"/>
    </source>
</evidence>
<dbReference type="InterPro" id="IPR016039">
    <property type="entry name" value="Thiolase-like"/>
</dbReference>
<dbReference type="Pfam" id="PF00698">
    <property type="entry name" value="Acyl_transf_1"/>
    <property type="match status" value="1"/>
</dbReference>
<dbReference type="Pfam" id="PF16197">
    <property type="entry name" value="KAsynt_C_assoc"/>
    <property type="match status" value="1"/>
</dbReference>
<dbReference type="GO" id="GO:0006633">
    <property type="term" value="P:fatty acid biosynthetic process"/>
    <property type="evidence" value="ECO:0007669"/>
    <property type="project" value="InterPro"/>
</dbReference>
<organism evidence="7 8">
    <name type="scientific">Ramalina farinacea</name>
    <dbReference type="NCBI Taxonomy" id="258253"/>
    <lineage>
        <taxon>Eukaryota</taxon>
        <taxon>Fungi</taxon>
        <taxon>Dikarya</taxon>
        <taxon>Ascomycota</taxon>
        <taxon>Pezizomycotina</taxon>
        <taxon>Lecanoromycetes</taxon>
        <taxon>OSLEUM clade</taxon>
        <taxon>Lecanoromycetidae</taxon>
        <taxon>Lecanorales</taxon>
        <taxon>Lecanorineae</taxon>
        <taxon>Ramalinaceae</taxon>
        <taxon>Ramalina</taxon>
    </lineage>
</organism>
<keyword evidence="1" id="KW-0596">Phosphopantetheine</keyword>
<evidence type="ECO:0000256" key="4">
    <source>
        <dbReference type="ARBA" id="ARBA00023002"/>
    </source>
</evidence>